<dbReference type="PROSITE" id="PS51677">
    <property type="entry name" value="NODB"/>
    <property type="match status" value="1"/>
</dbReference>
<dbReference type="Pfam" id="PF01522">
    <property type="entry name" value="Polysacc_deac_1"/>
    <property type="match status" value="1"/>
</dbReference>
<feature type="signal peptide" evidence="3">
    <location>
        <begin position="1"/>
        <end position="28"/>
    </location>
</feature>
<evidence type="ECO:0000259" key="4">
    <source>
        <dbReference type="PROSITE" id="PS51677"/>
    </source>
</evidence>
<dbReference type="Proteomes" id="UP001207626">
    <property type="component" value="Unassembled WGS sequence"/>
</dbReference>
<organism evidence="5 6">
    <name type="scientific">Paenibacillus apiarius</name>
    <dbReference type="NCBI Taxonomy" id="46240"/>
    <lineage>
        <taxon>Bacteria</taxon>
        <taxon>Bacillati</taxon>
        <taxon>Bacillota</taxon>
        <taxon>Bacilli</taxon>
        <taxon>Bacillales</taxon>
        <taxon>Paenibacillaceae</taxon>
        <taxon>Paenibacillus</taxon>
    </lineage>
</organism>
<evidence type="ECO:0000256" key="1">
    <source>
        <dbReference type="ARBA" id="ARBA00004613"/>
    </source>
</evidence>
<dbReference type="SUPFAM" id="SSF88713">
    <property type="entry name" value="Glycoside hydrolase/deacetylase"/>
    <property type="match status" value="1"/>
</dbReference>
<evidence type="ECO:0000313" key="5">
    <source>
        <dbReference type="EMBL" id="MCY9518983.1"/>
    </source>
</evidence>
<comment type="subcellular location">
    <subcellularLocation>
        <location evidence="1">Secreted</location>
    </subcellularLocation>
</comment>
<dbReference type="PROSITE" id="PS51257">
    <property type="entry name" value="PROKAR_LIPOPROTEIN"/>
    <property type="match status" value="1"/>
</dbReference>
<dbReference type="InterPro" id="IPR011330">
    <property type="entry name" value="Glyco_hydro/deAcase_b/a-brl"/>
</dbReference>
<keyword evidence="2 3" id="KW-0732">Signal</keyword>
<dbReference type="PANTHER" id="PTHR34216">
    <property type="match status" value="1"/>
</dbReference>
<dbReference type="RefSeq" id="WP_087435066.1">
    <property type="nucleotide sequence ID" value="NZ_JAMDLV010000005.1"/>
</dbReference>
<protein>
    <submittedName>
        <fullName evidence="5">Polysaccharide deacetylase family protein</fullName>
    </submittedName>
</protein>
<proteinExistence type="predicted"/>
<reference evidence="5 6" key="1">
    <citation type="submission" date="2022-05" db="EMBL/GenBank/DDBJ databases">
        <title>Genome Sequencing of Bee-Associated Microbes.</title>
        <authorList>
            <person name="Dunlap C."/>
        </authorList>
    </citation>
    <scope>NUCLEOTIDE SEQUENCE [LARGE SCALE GENOMIC DNA]</scope>
    <source>
        <strain evidence="5 6">NRRL NRS-1438</strain>
    </source>
</reference>
<dbReference type="PANTHER" id="PTHR34216:SF3">
    <property type="entry name" value="POLY-BETA-1,6-N-ACETYL-D-GLUCOSAMINE N-DEACETYLASE"/>
    <property type="match status" value="1"/>
</dbReference>
<feature type="chain" id="PRO_5046389516" evidence="3">
    <location>
        <begin position="29"/>
        <end position="403"/>
    </location>
</feature>
<dbReference type="EMBL" id="JAMDLW010000004">
    <property type="protein sequence ID" value="MCY9518983.1"/>
    <property type="molecule type" value="Genomic_DNA"/>
</dbReference>
<dbReference type="InterPro" id="IPR051398">
    <property type="entry name" value="Polysacch_Deacetylase"/>
</dbReference>
<sequence>MKVHLPHSFKAILVCLPLLYLLTGCVQNDTVQAISVVVDGKEIKDSAAVTMDNGQLMASASFIKNALGMSVDAASPTASTATYYSDQVAVLMYHDIVDKPEKPHMLPVQQFESQMELFKTNGFNVISMDDYVNFMTKGAAIPDNAILLTFDDGYESFYTHAFPILKKYNYTATNFVIVSFIDNREGRPKLTWDQMREMKKEGMSFYSHTYNSHKYGPINANGKTKPMLTRHLYLTDKKRLESDEEYIGRITGDLATAEKRLHQELGNTQGIIAFPYGAFNKDVMGVMKSLKIDLSFTIKKGMTTRKDKNAFRFDAGNSKQSPEDLIKLLKKQGKGQDAGNRSNVPLNVTIDGKEVIFTKKTPSMKGNEVMVPLREFCTLYDIRIEWNNKQKRVTLSTSPAPNA</sequence>
<gene>
    <name evidence="5" type="ORF">M5X09_04715</name>
</gene>
<evidence type="ECO:0000256" key="3">
    <source>
        <dbReference type="SAM" id="SignalP"/>
    </source>
</evidence>
<accession>A0ABT4DSA2</accession>
<dbReference type="InterPro" id="IPR002509">
    <property type="entry name" value="NODB_dom"/>
</dbReference>
<dbReference type="Gene3D" id="3.20.20.370">
    <property type="entry name" value="Glycoside hydrolase/deacetylase"/>
    <property type="match status" value="1"/>
</dbReference>
<dbReference type="Pfam" id="PF07833">
    <property type="entry name" value="Cu_amine_oxidN1"/>
    <property type="match status" value="1"/>
</dbReference>
<keyword evidence="6" id="KW-1185">Reference proteome</keyword>
<evidence type="ECO:0000256" key="2">
    <source>
        <dbReference type="ARBA" id="ARBA00022729"/>
    </source>
</evidence>
<comment type="caution">
    <text evidence="5">The sequence shown here is derived from an EMBL/GenBank/DDBJ whole genome shotgun (WGS) entry which is preliminary data.</text>
</comment>
<feature type="domain" description="NodB homology" evidence="4">
    <location>
        <begin position="144"/>
        <end position="403"/>
    </location>
</feature>
<evidence type="ECO:0000313" key="6">
    <source>
        <dbReference type="Proteomes" id="UP001207626"/>
    </source>
</evidence>
<name>A0ABT4DSA2_9BACL</name>
<dbReference type="InterPro" id="IPR012854">
    <property type="entry name" value="Cu_amine_oxidase-like_N"/>
</dbReference>